<sequence length="77" mass="8833">MDNPRTPLGPSEREILEHLEAYVDASPDDESLTRETAVTYLTEQGFGRVEARDRIEQLLLKGYLYEVGEELRIPPRS</sequence>
<reference evidence="1 2" key="1">
    <citation type="submission" date="2018-01" db="EMBL/GenBank/DDBJ databases">
        <title>Complete genome sequence of Salinigranum rubrum GX10T, an extremely halophilic archaeon isolated from a marine solar saltern.</title>
        <authorList>
            <person name="Han S."/>
        </authorList>
    </citation>
    <scope>NUCLEOTIDE SEQUENCE [LARGE SCALE GENOMIC DNA]</scope>
    <source>
        <strain evidence="1 2">GX10</strain>
        <plasmid evidence="2">Plasmid unnamed3</plasmid>
    </source>
</reference>
<keyword evidence="2" id="KW-1185">Reference proteome</keyword>
<geneLocation type="plasmid" evidence="1">
    <name>unnamed3</name>
</geneLocation>
<dbReference type="OrthoDB" id="256940at2157"/>
<dbReference type="Proteomes" id="UP000236584">
    <property type="component" value="Plasmid unnamed3"/>
</dbReference>
<dbReference type="AlphaFoldDB" id="A0A2I8VRE5"/>
<dbReference type="EMBL" id="CP026312">
    <property type="protein sequence ID" value="AUV84456.1"/>
    <property type="molecule type" value="Genomic_DNA"/>
</dbReference>
<proteinExistence type="predicted"/>
<dbReference type="GeneID" id="35595065"/>
<dbReference type="RefSeq" id="WP_103428135.1">
    <property type="nucleotide sequence ID" value="NZ_CP026312.1"/>
</dbReference>
<organism evidence="1 2">
    <name type="scientific">Salinigranum rubrum</name>
    <dbReference type="NCBI Taxonomy" id="755307"/>
    <lineage>
        <taxon>Archaea</taxon>
        <taxon>Methanobacteriati</taxon>
        <taxon>Methanobacteriota</taxon>
        <taxon>Stenosarchaea group</taxon>
        <taxon>Halobacteria</taxon>
        <taxon>Halobacteriales</taxon>
        <taxon>Haloferacaceae</taxon>
        <taxon>Salinigranum</taxon>
    </lineage>
</organism>
<gene>
    <name evidence="1" type="ORF">C2R22_23195</name>
</gene>
<dbReference type="KEGG" id="srub:C2R22_23195"/>
<accession>A0A2I8VRE5</accession>
<protein>
    <submittedName>
        <fullName evidence="1">Uncharacterized protein</fullName>
    </submittedName>
</protein>
<evidence type="ECO:0000313" key="1">
    <source>
        <dbReference type="EMBL" id="AUV84456.1"/>
    </source>
</evidence>
<evidence type="ECO:0000313" key="2">
    <source>
        <dbReference type="Proteomes" id="UP000236584"/>
    </source>
</evidence>
<keyword evidence="1" id="KW-0614">Plasmid</keyword>
<name>A0A2I8VRE5_9EURY</name>